<gene>
    <name evidence="1" type="ORF">ALGA_2203</name>
</gene>
<reference evidence="2" key="2">
    <citation type="journal article" date="2020" name="Antonie Van Leeuwenhoek">
        <title>Labilibaculum antarcticum sp. nov., a novel facultative anaerobic, psychrotorelant bacterium isolated from marine sediment of Antarctica.</title>
        <authorList>
            <person name="Watanabe M."/>
            <person name="Kojima H."/>
            <person name="Fukui M."/>
        </authorList>
    </citation>
    <scope>NUCLEOTIDE SEQUENCE [LARGE SCALE GENOMIC DNA]</scope>
    <source>
        <strain evidence="2">SPP2</strain>
    </source>
</reference>
<sequence length="315" mass="35366">MKKFSFLLVVSLAVVFFSCDKSEDVIDVLNEDQVELNNTVKTVVASEELTEDVMLSVDYETDLFSFAQADFDEATTSTKCAVTERYCQFLNLWKRYKTDQLPDVSIEFGEVSRFPMTITINYGDSTVLNNGRVISGTIIIELTAAPCADGAVREITLDLVIDGIAIDGWKRIEYTGEKGVSKMFASTSELTFTFPDETTLFRSEDRTKEWVSGLDTKWDVSDDMIEIRGSVTCVDSEQNEYSKTIDAENPLVRIGTCRVIVSGLVIFTQNQIEFARLDYGDGECDNIATYTYVNDAGETVTEEIEIGIHLRLRDK</sequence>
<dbReference type="EMBL" id="AP018042">
    <property type="protein sequence ID" value="BAX80536.1"/>
    <property type="molecule type" value="Genomic_DNA"/>
</dbReference>
<keyword evidence="2" id="KW-1185">Reference proteome</keyword>
<evidence type="ECO:0000313" key="2">
    <source>
        <dbReference type="Proteomes" id="UP000218267"/>
    </source>
</evidence>
<name>A0A1Y1CJH2_9BACT</name>
<evidence type="ECO:0000313" key="1">
    <source>
        <dbReference type="EMBL" id="BAX80536.1"/>
    </source>
</evidence>
<proteinExistence type="predicted"/>
<accession>A0A1Y1CJH2</accession>
<dbReference type="KEGG" id="mbas:ALGA_2203"/>
<dbReference type="PROSITE" id="PS51257">
    <property type="entry name" value="PROKAR_LIPOPROTEIN"/>
    <property type="match status" value="1"/>
</dbReference>
<dbReference type="OrthoDB" id="1114031at2"/>
<dbReference type="AlphaFoldDB" id="A0A1Y1CJH2"/>
<reference evidence="1 2" key="1">
    <citation type="journal article" date="2018" name="Mar. Genomics">
        <title>Complete genome sequence of Marinifilaceae bacterium strain SPP2, isolated from the Antarctic marine sediment.</title>
        <authorList>
            <person name="Watanabe M."/>
            <person name="Kojima H."/>
            <person name="Fukui M."/>
        </authorList>
    </citation>
    <scope>NUCLEOTIDE SEQUENCE [LARGE SCALE GENOMIC DNA]</scope>
    <source>
        <strain evidence="1 2">SPP2</strain>
    </source>
</reference>
<protein>
    <recommendedName>
        <fullName evidence="3">Lipoprotein</fullName>
    </recommendedName>
</protein>
<evidence type="ECO:0008006" key="3">
    <source>
        <dbReference type="Google" id="ProtNLM"/>
    </source>
</evidence>
<dbReference type="Proteomes" id="UP000218267">
    <property type="component" value="Chromosome"/>
</dbReference>
<organism evidence="1 2">
    <name type="scientific">Labilibaculum antarcticum</name>
    <dbReference type="NCBI Taxonomy" id="1717717"/>
    <lineage>
        <taxon>Bacteria</taxon>
        <taxon>Pseudomonadati</taxon>
        <taxon>Bacteroidota</taxon>
        <taxon>Bacteroidia</taxon>
        <taxon>Marinilabiliales</taxon>
        <taxon>Marinifilaceae</taxon>
        <taxon>Labilibaculum</taxon>
    </lineage>
</organism>
<dbReference type="RefSeq" id="WP_096429385.1">
    <property type="nucleotide sequence ID" value="NZ_AP018042.1"/>
</dbReference>